<dbReference type="EMBL" id="QWDE01000001">
    <property type="protein sequence ID" value="RFZ84528.1"/>
    <property type="molecule type" value="Genomic_DNA"/>
</dbReference>
<organism evidence="2 3">
    <name type="scientific">Mucilaginibacter terrenus</name>
    <dbReference type="NCBI Taxonomy" id="2482727"/>
    <lineage>
        <taxon>Bacteria</taxon>
        <taxon>Pseudomonadati</taxon>
        <taxon>Bacteroidota</taxon>
        <taxon>Sphingobacteriia</taxon>
        <taxon>Sphingobacteriales</taxon>
        <taxon>Sphingobacteriaceae</taxon>
        <taxon>Mucilaginibacter</taxon>
    </lineage>
</organism>
<dbReference type="InterPro" id="IPR025519">
    <property type="entry name" value="DUF4407"/>
</dbReference>
<feature type="transmembrane region" description="Helical" evidence="1">
    <location>
        <begin position="266"/>
        <end position="291"/>
    </location>
</feature>
<keyword evidence="1" id="KW-0812">Transmembrane</keyword>
<evidence type="ECO:0000313" key="2">
    <source>
        <dbReference type="EMBL" id="RFZ84528.1"/>
    </source>
</evidence>
<accession>A0A3E2NU42</accession>
<dbReference type="Proteomes" id="UP000260823">
    <property type="component" value="Unassembled WGS sequence"/>
</dbReference>
<keyword evidence="1" id="KW-0472">Membrane</keyword>
<feature type="transmembrane region" description="Helical" evidence="1">
    <location>
        <begin position="34"/>
        <end position="53"/>
    </location>
</feature>
<comment type="caution">
    <text evidence="2">The sequence shown here is derived from an EMBL/GenBank/DDBJ whole genome shotgun (WGS) entry which is preliminary data.</text>
</comment>
<protein>
    <submittedName>
        <fullName evidence="2">DUF4407 domain-containing protein</fullName>
    </submittedName>
</protein>
<sequence length="329" mass="37402">MKSWWIKFGCFLTGYNFNIINVSSEVSAKAVKRYTSAMLIVCILWSFIGFVFTQRYLKTGFVGAIFGAIVLCVIIIQVERQIILAVKKDWKMYAFRSLIALTMAIIGSVIIDQIIFKEDIEQKQLYLLDSKVNQILPNKQAELKKQIAQLDTIINAKESERKKIVEDISLHPTIKNITTQTQSIPVSNTVKDSLNTAITNTKIVKANSITVNSINNPKIELLTPLNKQIEQLRASKSLKDNQLLALRPSLEKEIQSKVGFLDELNVMFLLITGSGVALFVWLLWLIFLLCIELFIMMSKIGEEQNDYDATVLHQMELQKKKLLLLSNTN</sequence>
<dbReference type="RefSeq" id="WP_117381416.1">
    <property type="nucleotide sequence ID" value="NZ_QWDE01000001.1"/>
</dbReference>
<name>A0A3E2NU42_9SPHI</name>
<feature type="transmembrane region" description="Helical" evidence="1">
    <location>
        <begin position="98"/>
        <end position="116"/>
    </location>
</feature>
<reference evidence="2 3" key="1">
    <citation type="submission" date="2018-08" db="EMBL/GenBank/DDBJ databases">
        <title>Mucilaginibacter terrae sp. nov., isolated from manganese diggings.</title>
        <authorList>
            <person name="Huang Y."/>
            <person name="Zhou Z."/>
        </authorList>
    </citation>
    <scope>NUCLEOTIDE SEQUENCE [LARGE SCALE GENOMIC DNA]</scope>
    <source>
        <strain evidence="2 3">ZH6</strain>
    </source>
</reference>
<feature type="transmembrane region" description="Helical" evidence="1">
    <location>
        <begin position="59"/>
        <end position="78"/>
    </location>
</feature>
<keyword evidence="3" id="KW-1185">Reference proteome</keyword>
<evidence type="ECO:0000313" key="3">
    <source>
        <dbReference type="Proteomes" id="UP000260823"/>
    </source>
</evidence>
<dbReference type="AlphaFoldDB" id="A0A3E2NU42"/>
<proteinExistence type="predicted"/>
<dbReference type="OrthoDB" id="1421255at2"/>
<keyword evidence="1" id="KW-1133">Transmembrane helix</keyword>
<dbReference type="Pfam" id="PF14362">
    <property type="entry name" value="DUF4407"/>
    <property type="match status" value="1"/>
</dbReference>
<evidence type="ECO:0000256" key="1">
    <source>
        <dbReference type="SAM" id="Phobius"/>
    </source>
</evidence>
<gene>
    <name evidence="2" type="ORF">DYU05_02605</name>
</gene>